<dbReference type="AlphaFoldDB" id="A0A4Y7S426"/>
<dbReference type="OrthoDB" id="3267821at2759"/>
<sequence>MLLSDVLNQVDPPLPVATPTGSPTSRGASEGVDEDNFLDSDELPNTQSLSRAGRKRQRTEDYTQYAVTTARNVKLRKDDEVKVVRFSELSSPEQRITIYAQNMATLKLLEMLHPPEAAYVIPESLDGYLEWFSYASLLAPDCIRYVQDDGPTNIILNILVRNPSWGVTSEVKNDTKKFGILKTRTRRLLTQRRSSMKTIMVISMGFVKEGNNWVQNPDAPVDDIVGLVEKLIHDRKGTPKKEIKLTVGILARFAFLRSVLLNCLKDPTVAGEEYWKRVDAKLRGYRDEKLDNATLTKRFLDDLITDVAKYGGKDRAESIDDSTFVLEDLD</sequence>
<organism evidence="2 3">
    <name type="scientific">Coprinellus micaceus</name>
    <name type="common">Glistening ink-cap mushroom</name>
    <name type="synonym">Coprinus micaceus</name>
    <dbReference type="NCBI Taxonomy" id="71717"/>
    <lineage>
        <taxon>Eukaryota</taxon>
        <taxon>Fungi</taxon>
        <taxon>Dikarya</taxon>
        <taxon>Basidiomycota</taxon>
        <taxon>Agaricomycotina</taxon>
        <taxon>Agaricomycetes</taxon>
        <taxon>Agaricomycetidae</taxon>
        <taxon>Agaricales</taxon>
        <taxon>Agaricineae</taxon>
        <taxon>Psathyrellaceae</taxon>
        <taxon>Coprinellus</taxon>
    </lineage>
</organism>
<feature type="region of interest" description="Disordered" evidence="1">
    <location>
        <begin position="1"/>
        <end position="60"/>
    </location>
</feature>
<gene>
    <name evidence="2" type="ORF">FA13DRAFT_1721205</name>
</gene>
<reference evidence="2 3" key="1">
    <citation type="journal article" date="2019" name="Nat. Ecol. Evol.">
        <title>Megaphylogeny resolves global patterns of mushroom evolution.</title>
        <authorList>
            <person name="Varga T."/>
            <person name="Krizsan K."/>
            <person name="Foldi C."/>
            <person name="Dima B."/>
            <person name="Sanchez-Garcia M."/>
            <person name="Sanchez-Ramirez S."/>
            <person name="Szollosi G.J."/>
            <person name="Szarkandi J.G."/>
            <person name="Papp V."/>
            <person name="Albert L."/>
            <person name="Andreopoulos W."/>
            <person name="Angelini C."/>
            <person name="Antonin V."/>
            <person name="Barry K.W."/>
            <person name="Bougher N.L."/>
            <person name="Buchanan P."/>
            <person name="Buyck B."/>
            <person name="Bense V."/>
            <person name="Catcheside P."/>
            <person name="Chovatia M."/>
            <person name="Cooper J."/>
            <person name="Damon W."/>
            <person name="Desjardin D."/>
            <person name="Finy P."/>
            <person name="Geml J."/>
            <person name="Haridas S."/>
            <person name="Hughes K."/>
            <person name="Justo A."/>
            <person name="Karasinski D."/>
            <person name="Kautmanova I."/>
            <person name="Kiss B."/>
            <person name="Kocsube S."/>
            <person name="Kotiranta H."/>
            <person name="LaButti K.M."/>
            <person name="Lechner B.E."/>
            <person name="Liimatainen K."/>
            <person name="Lipzen A."/>
            <person name="Lukacs Z."/>
            <person name="Mihaltcheva S."/>
            <person name="Morgado L.N."/>
            <person name="Niskanen T."/>
            <person name="Noordeloos M.E."/>
            <person name="Ohm R.A."/>
            <person name="Ortiz-Santana B."/>
            <person name="Ovrebo C."/>
            <person name="Racz N."/>
            <person name="Riley R."/>
            <person name="Savchenko A."/>
            <person name="Shiryaev A."/>
            <person name="Soop K."/>
            <person name="Spirin V."/>
            <person name="Szebenyi C."/>
            <person name="Tomsovsky M."/>
            <person name="Tulloss R.E."/>
            <person name="Uehling J."/>
            <person name="Grigoriev I.V."/>
            <person name="Vagvolgyi C."/>
            <person name="Papp T."/>
            <person name="Martin F.M."/>
            <person name="Miettinen O."/>
            <person name="Hibbett D.S."/>
            <person name="Nagy L.G."/>
        </authorList>
    </citation>
    <scope>NUCLEOTIDE SEQUENCE [LARGE SCALE GENOMIC DNA]</scope>
    <source>
        <strain evidence="2 3">FP101781</strain>
    </source>
</reference>
<dbReference type="EMBL" id="QPFP01000358">
    <property type="protein sequence ID" value="TEB15366.1"/>
    <property type="molecule type" value="Genomic_DNA"/>
</dbReference>
<protein>
    <submittedName>
        <fullName evidence="2">Uncharacterized protein</fullName>
    </submittedName>
</protein>
<proteinExistence type="predicted"/>
<feature type="compositionally biased region" description="Acidic residues" evidence="1">
    <location>
        <begin position="31"/>
        <end position="42"/>
    </location>
</feature>
<comment type="caution">
    <text evidence="2">The sequence shown here is derived from an EMBL/GenBank/DDBJ whole genome shotgun (WGS) entry which is preliminary data.</text>
</comment>
<name>A0A4Y7S426_COPMI</name>
<keyword evidence="3" id="KW-1185">Reference proteome</keyword>
<evidence type="ECO:0000313" key="2">
    <source>
        <dbReference type="EMBL" id="TEB15366.1"/>
    </source>
</evidence>
<dbReference type="Proteomes" id="UP000298030">
    <property type="component" value="Unassembled WGS sequence"/>
</dbReference>
<evidence type="ECO:0000313" key="3">
    <source>
        <dbReference type="Proteomes" id="UP000298030"/>
    </source>
</evidence>
<evidence type="ECO:0000256" key="1">
    <source>
        <dbReference type="SAM" id="MobiDB-lite"/>
    </source>
</evidence>
<accession>A0A4Y7S426</accession>